<keyword evidence="3" id="KW-1185">Reference proteome</keyword>
<protein>
    <submittedName>
        <fullName evidence="2">Uncharacterized protein</fullName>
    </submittedName>
</protein>
<evidence type="ECO:0000313" key="2">
    <source>
        <dbReference type="EMBL" id="KAJ1150860.1"/>
    </source>
</evidence>
<evidence type="ECO:0000313" key="3">
    <source>
        <dbReference type="Proteomes" id="UP001066276"/>
    </source>
</evidence>
<dbReference type="EMBL" id="JANPWB010000009">
    <property type="protein sequence ID" value="KAJ1150860.1"/>
    <property type="molecule type" value="Genomic_DNA"/>
</dbReference>
<reference evidence="2" key="1">
    <citation type="journal article" date="2022" name="bioRxiv">
        <title>Sequencing and chromosome-scale assembly of the giantPleurodeles waltlgenome.</title>
        <authorList>
            <person name="Brown T."/>
            <person name="Elewa A."/>
            <person name="Iarovenko S."/>
            <person name="Subramanian E."/>
            <person name="Araus A.J."/>
            <person name="Petzold A."/>
            <person name="Susuki M."/>
            <person name="Suzuki K.-i.T."/>
            <person name="Hayashi T."/>
            <person name="Toyoda A."/>
            <person name="Oliveira C."/>
            <person name="Osipova E."/>
            <person name="Leigh N.D."/>
            <person name="Simon A."/>
            <person name="Yun M.H."/>
        </authorList>
    </citation>
    <scope>NUCLEOTIDE SEQUENCE</scope>
    <source>
        <strain evidence="2">20211129_DDA</strain>
        <tissue evidence="2">Liver</tissue>
    </source>
</reference>
<feature type="region of interest" description="Disordered" evidence="1">
    <location>
        <begin position="206"/>
        <end position="284"/>
    </location>
</feature>
<sequence length="426" mass="48183">MLQGPGAESVTFLSFQCLANRLRPYQSQNRLAYGRPPGLGADTDSRLEETCPAPPAGTPNHDIYVKYGIGPIIWSDIWRKRTKGSSDLQWPIHGTFDKDKLDYLQERLFVTKSRPGMFDSLRTWQKEADQRRRKAEKELQRHKTRTVTEKVYDSDVAEHQQKILEHDRRLHLQTDKCYPSRTVMDKPQEEDPLLNAMLDKPRLYTPPIYPTLHPQPAPGDPIVPPPVGSQASAPPPTTTPPVTRAIEDTPRPTVPTPRLAPVWPTPDSCLDTTHNPRPMTPQKRTLRGHLFSNSQEEDVIEEMTQRWETNWNDYGVRDIVHTMKQWDSLVQLHAATLMCNIIIQEYEDDGSSAPAGLVDLRKRASTGLPFGSGLHDYVVTLLCLPALCGCCMASLAPWPVLPPQHTAMLSLEQELKDLMSINIDTE</sequence>
<dbReference type="AlphaFoldDB" id="A0AAV7RJ56"/>
<comment type="caution">
    <text evidence="2">The sequence shown here is derived from an EMBL/GenBank/DDBJ whole genome shotgun (WGS) entry which is preliminary data.</text>
</comment>
<evidence type="ECO:0000256" key="1">
    <source>
        <dbReference type="SAM" id="MobiDB-lite"/>
    </source>
</evidence>
<gene>
    <name evidence="2" type="ORF">NDU88_003648</name>
</gene>
<organism evidence="2 3">
    <name type="scientific">Pleurodeles waltl</name>
    <name type="common">Iberian ribbed newt</name>
    <dbReference type="NCBI Taxonomy" id="8319"/>
    <lineage>
        <taxon>Eukaryota</taxon>
        <taxon>Metazoa</taxon>
        <taxon>Chordata</taxon>
        <taxon>Craniata</taxon>
        <taxon>Vertebrata</taxon>
        <taxon>Euteleostomi</taxon>
        <taxon>Amphibia</taxon>
        <taxon>Batrachia</taxon>
        <taxon>Caudata</taxon>
        <taxon>Salamandroidea</taxon>
        <taxon>Salamandridae</taxon>
        <taxon>Pleurodelinae</taxon>
        <taxon>Pleurodeles</taxon>
    </lineage>
</organism>
<proteinExistence type="predicted"/>
<dbReference type="Proteomes" id="UP001066276">
    <property type="component" value="Chromosome 5"/>
</dbReference>
<feature type="compositionally biased region" description="Pro residues" evidence="1">
    <location>
        <begin position="207"/>
        <end position="239"/>
    </location>
</feature>
<accession>A0AAV7RJ56</accession>
<name>A0AAV7RJ56_PLEWA</name>